<comment type="caution">
    <text evidence="2">The sequence shown here is derived from an EMBL/GenBank/DDBJ whole genome shotgun (WGS) entry which is preliminary data.</text>
</comment>
<dbReference type="OrthoDB" id="412367at2759"/>
<reference evidence="2" key="1">
    <citation type="submission" date="2021-02" db="EMBL/GenBank/DDBJ databases">
        <authorList>
            <person name="Dougan E. K."/>
            <person name="Rhodes N."/>
            <person name="Thang M."/>
            <person name="Chan C."/>
        </authorList>
    </citation>
    <scope>NUCLEOTIDE SEQUENCE</scope>
</reference>
<organism evidence="2 3">
    <name type="scientific">Symbiodinium natans</name>
    <dbReference type="NCBI Taxonomy" id="878477"/>
    <lineage>
        <taxon>Eukaryota</taxon>
        <taxon>Sar</taxon>
        <taxon>Alveolata</taxon>
        <taxon>Dinophyceae</taxon>
        <taxon>Suessiales</taxon>
        <taxon>Symbiodiniaceae</taxon>
        <taxon>Symbiodinium</taxon>
    </lineage>
</organism>
<keyword evidence="3" id="KW-1185">Reference proteome</keyword>
<dbReference type="Proteomes" id="UP000604046">
    <property type="component" value="Unassembled WGS sequence"/>
</dbReference>
<sequence>MALRAVCMVFGQFFNILLGSRHGFCSQAATDLALARALLPQRPSAAGLGDNSSPLLAPAGDGLRAENFALGVLLTHSGELTPAEFDHFLKICCARGDCVPTSKARTLLATCLSRSYDADKLTMLLTWASQGDYKGFVPFILEKRVALGFLAKMESRDRSAIFGELLDFWGSPEEIAAAIAENRREIRSLLRWAIDQEDAAVCQSSRLTTTLAHVVGRSLQQSHDSAEVGQMLFCLCFAGACLPDDISETIPMEWLKELRTLRGSEAFLASTLLTRMEQCDDTNLRERFPDVWCPVWGNLEAEACHRAVAVVARWCKLAGPDADGAAFAIRVLRNLPLHALSGPSLDIVYSPELPVQAGTIYVVQLLQQNRKEDREELQRFVDESNRRFASTRQELSRVSEAASDALQMAEDATRRADRAADAARRAQTEAEKANKKARRNERGADFD</sequence>
<accession>A0A812JU18</accession>
<feature type="compositionally biased region" description="Basic and acidic residues" evidence="1">
    <location>
        <begin position="411"/>
        <end position="447"/>
    </location>
</feature>
<evidence type="ECO:0000313" key="2">
    <source>
        <dbReference type="EMBL" id="CAE7213489.1"/>
    </source>
</evidence>
<proteinExistence type="predicted"/>
<protein>
    <submittedName>
        <fullName evidence="2">Uncharacterized protein</fullName>
    </submittedName>
</protein>
<dbReference type="AlphaFoldDB" id="A0A812JU18"/>
<evidence type="ECO:0000256" key="1">
    <source>
        <dbReference type="SAM" id="MobiDB-lite"/>
    </source>
</evidence>
<feature type="region of interest" description="Disordered" evidence="1">
    <location>
        <begin position="399"/>
        <end position="447"/>
    </location>
</feature>
<evidence type="ECO:0000313" key="3">
    <source>
        <dbReference type="Proteomes" id="UP000604046"/>
    </source>
</evidence>
<name>A0A812JU18_9DINO</name>
<dbReference type="EMBL" id="CAJNDS010000511">
    <property type="protein sequence ID" value="CAE7213489.1"/>
    <property type="molecule type" value="Genomic_DNA"/>
</dbReference>
<gene>
    <name evidence="2" type="ORF">SNAT2548_LOCUS7333</name>
</gene>